<sequence length="180" mass="20508">MQVWTLTDRLALKIDHAFSHPRIIAFAEKYQLDIALAHTISLLVLLIMSLHALYTGHSPDHGHWLGNVVGSSVLLLFSRVYVHCAIEGLVAMGSPCFQSWWILVILFLSTHNYLYDETLPFLWRLRKSTMAMMGILVGNALCVLALRWTFPGLWRRRMAALRRRRQTLSGIIAAAAIRRS</sequence>
<name>A0A8H6T4N0_9AGAR</name>
<feature type="transmembrane region" description="Helical" evidence="1">
    <location>
        <begin position="64"/>
        <end position="82"/>
    </location>
</feature>
<feature type="transmembrane region" description="Helical" evidence="1">
    <location>
        <begin position="130"/>
        <end position="154"/>
    </location>
</feature>
<reference evidence="2" key="1">
    <citation type="submission" date="2020-05" db="EMBL/GenBank/DDBJ databases">
        <title>Mycena genomes resolve the evolution of fungal bioluminescence.</title>
        <authorList>
            <person name="Tsai I.J."/>
        </authorList>
    </citation>
    <scope>NUCLEOTIDE SEQUENCE</scope>
    <source>
        <strain evidence="2">171206Taipei</strain>
    </source>
</reference>
<evidence type="ECO:0000313" key="3">
    <source>
        <dbReference type="Proteomes" id="UP000636479"/>
    </source>
</evidence>
<accession>A0A8H6T4N0</accession>
<proteinExistence type="predicted"/>
<feature type="transmembrane region" description="Helical" evidence="1">
    <location>
        <begin position="89"/>
        <end position="110"/>
    </location>
</feature>
<keyword evidence="3" id="KW-1185">Reference proteome</keyword>
<evidence type="ECO:0000256" key="1">
    <source>
        <dbReference type="SAM" id="Phobius"/>
    </source>
</evidence>
<keyword evidence="1" id="KW-1133">Transmembrane helix</keyword>
<dbReference type="AlphaFoldDB" id="A0A8H6T4N0"/>
<dbReference type="RefSeq" id="XP_037223762.1">
    <property type="nucleotide sequence ID" value="XM_037360877.1"/>
</dbReference>
<evidence type="ECO:0000313" key="2">
    <source>
        <dbReference type="EMBL" id="KAF7310312.1"/>
    </source>
</evidence>
<feature type="transmembrane region" description="Helical" evidence="1">
    <location>
        <begin position="32"/>
        <end position="52"/>
    </location>
</feature>
<dbReference type="Proteomes" id="UP000636479">
    <property type="component" value="Unassembled WGS sequence"/>
</dbReference>
<dbReference type="EMBL" id="JACAZF010000003">
    <property type="protein sequence ID" value="KAF7310312.1"/>
    <property type="molecule type" value="Genomic_DNA"/>
</dbReference>
<keyword evidence="1" id="KW-0472">Membrane</keyword>
<comment type="caution">
    <text evidence="2">The sequence shown here is derived from an EMBL/GenBank/DDBJ whole genome shotgun (WGS) entry which is preliminary data.</text>
</comment>
<keyword evidence="1" id="KW-0812">Transmembrane</keyword>
<protein>
    <submittedName>
        <fullName evidence="2">Uncharacterized protein</fullName>
    </submittedName>
</protein>
<gene>
    <name evidence="2" type="ORF">MIND_00405300</name>
</gene>
<dbReference type="GeneID" id="59343393"/>
<organism evidence="2 3">
    <name type="scientific">Mycena indigotica</name>
    <dbReference type="NCBI Taxonomy" id="2126181"/>
    <lineage>
        <taxon>Eukaryota</taxon>
        <taxon>Fungi</taxon>
        <taxon>Dikarya</taxon>
        <taxon>Basidiomycota</taxon>
        <taxon>Agaricomycotina</taxon>
        <taxon>Agaricomycetes</taxon>
        <taxon>Agaricomycetidae</taxon>
        <taxon>Agaricales</taxon>
        <taxon>Marasmiineae</taxon>
        <taxon>Mycenaceae</taxon>
        <taxon>Mycena</taxon>
    </lineage>
</organism>